<accession>A0ABD5WGA8</accession>
<reference evidence="1 2" key="1">
    <citation type="journal article" date="2019" name="Int. J. Syst. Evol. Microbiol.">
        <title>The Global Catalogue of Microorganisms (GCM) 10K type strain sequencing project: providing services to taxonomists for standard genome sequencing and annotation.</title>
        <authorList>
            <consortium name="The Broad Institute Genomics Platform"/>
            <consortium name="The Broad Institute Genome Sequencing Center for Infectious Disease"/>
            <person name="Wu L."/>
            <person name="Ma J."/>
        </authorList>
    </citation>
    <scope>NUCLEOTIDE SEQUENCE [LARGE SCALE GENOMIC DNA]</scope>
    <source>
        <strain evidence="1 2">DT72</strain>
    </source>
</reference>
<comment type="caution">
    <text evidence="1">The sequence shown here is derived from an EMBL/GenBank/DDBJ whole genome shotgun (WGS) entry which is preliminary data.</text>
</comment>
<protein>
    <recommendedName>
        <fullName evidence="3">YHS domain-containing protein</fullName>
    </recommendedName>
</protein>
<sequence>MPELYGEYEGDAEVQFVGCVACGKMLDIFDTHPMFREEDISEVGEVVARTYHFCSDDCIQQWKRERDTGE</sequence>
<evidence type="ECO:0008006" key="3">
    <source>
        <dbReference type="Google" id="ProtNLM"/>
    </source>
</evidence>
<dbReference type="EMBL" id="JBHSZH010000001">
    <property type="protein sequence ID" value="MFC7078800.1"/>
    <property type="molecule type" value="Genomic_DNA"/>
</dbReference>
<keyword evidence="2" id="KW-1185">Reference proteome</keyword>
<dbReference type="GeneID" id="79305226"/>
<organism evidence="1 2">
    <name type="scientific">Halorussus caseinilyticus</name>
    <dbReference type="NCBI Taxonomy" id="3034025"/>
    <lineage>
        <taxon>Archaea</taxon>
        <taxon>Methanobacteriati</taxon>
        <taxon>Methanobacteriota</taxon>
        <taxon>Stenosarchaea group</taxon>
        <taxon>Halobacteria</taxon>
        <taxon>Halobacteriales</taxon>
        <taxon>Haladaptataceae</taxon>
        <taxon>Halorussus</taxon>
    </lineage>
</organism>
<name>A0ABD5WGA8_9EURY</name>
<dbReference type="Pfam" id="PF24461">
    <property type="entry name" value="DUF7576"/>
    <property type="match status" value="1"/>
</dbReference>
<dbReference type="AlphaFoldDB" id="A0ABD5WGA8"/>
<evidence type="ECO:0000313" key="2">
    <source>
        <dbReference type="Proteomes" id="UP001596407"/>
    </source>
</evidence>
<dbReference type="RefSeq" id="WP_276282467.1">
    <property type="nucleotide sequence ID" value="NZ_CP119810.1"/>
</dbReference>
<dbReference type="InterPro" id="IPR055998">
    <property type="entry name" value="DUF7576"/>
</dbReference>
<evidence type="ECO:0000313" key="1">
    <source>
        <dbReference type="EMBL" id="MFC7078800.1"/>
    </source>
</evidence>
<dbReference type="Proteomes" id="UP001596407">
    <property type="component" value="Unassembled WGS sequence"/>
</dbReference>
<proteinExistence type="predicted"/>
<gene>
    <name evidence="1" type="ORF">ACFQJ6_00305</name>
</gene>